<dbReference type="PROSITE" id="PS00189">
    <property type="entry name" value="LIPOYL"/>
    <property type="match status" value="1"/>
</dbReference>
<dbReference type="InterPro" id="IPR003016">
    <property type="entry name" value="2-oxoA_DH_lipoyl-BS"/>
</dbReference>
<feature type="region of interest" description="Disordered" evidence="17">
    <location>
        <begin position="264"/>
        <end position="341"/>
    </location>
</feature>
<evidence type="ECO:0000256" key="16">
    <source>
        <dbReference type="ARBA" id="ARBA00050254"/>
    </source>
</evidence>
<evidence type="ECO:0000256" key="9">
    <source>
        <dbReference type="ARBA" id="ARBA00022823"/>
    </source>
</evidence>
<dbReference type="PROSITE" id="PS50968">
    <property type="entry name" value="BIOTINYL_LIPOYL"/>
    <property type="match status" value="1"/>
</dbReference>
<dbReference type="EC" id="2.3.1.61" evidence="5"/>
<feature type="compositionally biased region" description="Low complexity" evidence="17">
    <location>
        <begin position="264"/>
        <end position="283"/>
    </location>
</feature>
<evidence type="ECO:0000256" key="11">
    <source>
        <dbReference type="ARBA" id="ARBA00023315"/>
    </source>
</evidence>
<dbReference type="CDD" id="cd06849">
    <property type="entry name" value="lipoyl_domain"/>
    <property type="match status" value="1"/>
</dbReference>
<evidence type="ECO:0000256" key="3">
    <source>
        <dbReference type="ARBA" id="ARBA00005145"/>
    </source>
</evidence>
<feature type="compositionally biased region" description="Pro residues" evidence="17">
    <location>
        <begin position="284"/>
        <end position="310"/>
    </location>
</feature>
<evidence type="ECO:0000256" key="15">
    <source>
        <dbReference type="ARBA" id="ARBA00046765"/>
    </source>
</evidence>
<evidence type="ECO:0000256" key="14">
    <source>
        <dbReference type="ARBA" id="ARBA00046046"/>
    </source>
</evidence>
<evidence type="ECO:0000256" key="10">
    <source>
        <dbReference type="ARBA" id="ARBA00022946"/>
    </source>
</evidence>
<feature type="compositionally biased region" description="Basic residues" evidence="17">
    <location>
        <begin position="1"/>
        <end position="14"/>
    </location>
</feature>
<dbReference type="Pfam" id="PF00198">
    <property type="entry name" value="2-oxoacid_dh"/>
    <property type="match status" value="1"/>
</dbReference>
<dbReference type="Pfam" id="PF00364">
    <property type="entry name" value="Biotin_lipoyl"/>
    <property type="match status" value="1"/>
</dbReference>
<comment type="subunit">
    <text evidence="15">The 2-oxoglutarate dehydrogenase complex is composed of OGDH (2-oxoglutarate dehydrogenase; E1), DLST (dihydrolipoamide succinyltransferase; E2), DLD (dihydrolipoamide dehydrogenase; E3) and the assembly factor KGD4. It contains multiple copies of the three enzymatic components (E1, E2 and E3). In the nucleus, the 2-oxoglutarate dehydrogenase complex associates with KAT2A. Interacts with ABHD11; this interaction maintains the functional lipoylation of the 2-oxoglutarate dehydrogenase complex.</text>
</comment>
<comment type="cofactor">
    <cofactor evidence="1">
        <name>(R)-lipoate</name>
        <dbReference type="ChEBI" id="CHEBI:83088"/>
    </cofactor>
</comment>
<evidence type="ECO:0000256" key="7">
    <source>
        <dbReference type="ARBA" id="ARBA00022532"/>
    </source>
</evidence>
<dbReference type="GO" id="GO:0005654">
    <property type="term" value="C:nucleoplasm"/>
    <property type="evidence" value="ECO:0007669"/>
    <property type="project" value="Ensembl"/>
</dbReference>
<dbReference type="InterPro" id="IPR000089">
    <property type="entry name" value="Biotin_lipoyl"/>
</dbReference>
<dbReference type="InterPro" id="IPR001078">
    <property type="entry name" value="2-oxoacid_DH_actylTfrase"/>
</dbReference>
<gene>
    <name evidence="19" type="primary">DLST</name>
</gene>
<comment type="pathway">
    <text evidence="3">Amino-acid degradation; L-lysine degradation via saccharopine pathway; glutaryl-CoA from L-lysine: step 6/6.</text>
</comment>
<accession>A0A8C4LUQ6</accession>
<dbReference type="UniPathway" id="UPA00223"/>
<evidence type="ECO:0000256" key="12">
    <source>
        <dbReference type="ARBA" id="ARBA00031331"/>
    </source>
</evidence>
<sequence>MARRPAAKGAKRRASSAERPGRAGPGGRRKVVGTFGRAGAASRQHSKPHERPAAAGPARGRLGGLAGFPHGPPVVRSEHPLPARPGSRPAPLPVAAEPYIRCPPALGAAAAAMLSRSRCVSRAFSRSLSAFQKGNCPLGRRSLPGVSLCQGPGYPDSRKIVINSSGVFSVRFFRTTAVCKDDVVTVKTPAFAESVTEGDVRWEKAVGDTVAEDEVVCEIETDKTSVQVPAPANGVIEALLVPDGGKVEGGTPLFTLRKTGAAPAKAKPAEAPAAAAPKAEPPAAAVPPPPAASIPTQMPPVPSPSQPPASKPVSAVKPTPSPPVAEPGAGKGVRSEHREKMNRMRQRIAQRLKEAQNTCAMLTTFNEIDMSNIQEMRARHRDAFLKKHNLKLGFMSAFVKASAFALQEQPVVNAVIDDATKEVVYRDYIDISVAVATPRGLVVPVIRNVEAMNYADIERIISELGEKARKNELAIEDMDGGTFTISNGGVFGSLFGTPIINPPQSAILGMHGIFDRPVAVGGKVGTITANILPAR</sequence>
<dbReference type="GO" id="GO:0004149">
    <property type="term" value="F:dihydrolipoyllysine-residue succinyltransferase activity"/>
    <property type="evidence" value="ECO:0007669"/>
    <property type="project" value="UniProtKB-EC"/>
</dbReference>
<dbReference type="NCBIfam" id="TIGR01347">
    <property type="entry name" value="sucB"/>
    <property type="match status" value="1"/>
</dbReference>
<keyword evidence="10" id="KW-0809">Transit peptide</keyword>
<dbReference type="UniPathway" id="UPA00868">
    <property type="reaction ID" value="UER00840"/>
</dbReference>
<name>A0A8C4LUQ6_EQUAS</name>
<keyword evidence="11" id="KW-0012">Acyltransferase</keyword>
<feature type="domain" description="Lipoyl-binding" evidence="18">
    <location>
        <begin position="183"/>
        <end position="257"/>
    </location>
</feature>
<reference evidence="19 20" key="1">
    <citation type="journal article" date="2020" name="Nat. Commun.">
        <title>Donkey genomes provide new insights into domestication and selection for coat color.</title>
        <authorList>
            <person name="Wang"/>
            <person name="C."/>
            <person name="Li"/>
            <person name="H."/>
            <person name="Guo"/>
            <person name="Y."/>
            <person name="Huang"/>
            <person name="J."/>
            <person name="Sun"/>
            <person name="Y."/>
            <person name="Min"/>
            <person name="J."/>
            <person name="Wang"/>
            <person name="J."/>
            <person name="Fang"/>
            <person name="X."/>
            <person name="Zhao"/>
            <person name="Z."/>
            <person name="Wang"/>
            <person name="S."/>
            <person name="Zhang"/>
            <person name="Y."/>
            <person name="Liu"/>
            <person name="Q."/>
            <person name="Jiang"/>
            <person name="Q."/>
            <person name="Wang"/>
            <person name="X."/>
            <person name="Guo"/>
            <person name="Y."/>
            <person name="Yang"/>
            <person name="C."/>
            <person name="Wang"/>
            <person name="Y."/>
            <person name="Tian"/>
            <person name="F."/>
            <person name="Zhuang"/>
            <person name="G."/>
            <person name="Fan"/>
            <person name="Y."/>
            <person name="Gao"/>
            <person name="Q."/>
            <person name="Li"/>
            <person name="Y."/>
            <person name="Ju"/>
            <person name="Z."/>
            <person name="Li"/>
            <person name="J."/>
            <person name="Li"/>
            <person name="R."/>
            <person name="Hou"/>
            <person name="M."/>
            <person name="Yang"/>
            <person name="G."/>
            <person name="Liu"/>
            <person name="G."/>
            <person name="Liu"/>
            <person name="W."/>
            <person name="Guo"/>
            <person name="J."/>
            <person name="Pan"/>
            <person name="S."/>
            <person name="Fan"/>
            <person name="G."/>
            <person name="Zhang"/>
            <person name="W."/>
            <person name="Zhang"/>
            <person name="R."/>
            <person name="Yu"/>
            <person name="J."/>
            <person name="Zhang"/>
            <person name="X."/>
            <person name="Yin"/>
            <person name="Q."/>
            <person name="Ji"/>
            <person name="C."/>
            <person name="Jin"/>
            <person name="Y."/>
            <person name="Yue"/>
            <person name="G."/>
            <person name="Liu"/>
            <person name="M."/>
            <person name="Xu"/>
            <person name="J."/>
            <person name="Liu"/>
            <person name="S."/>
            <person name="Jordana"/>
            <person name="J."/>
            <person name="Noce"/>
            <person name="A."/>
            <person name="Amills"/>
            <person name="M."/>
            <person name="Wu"/>
            <person name="D.D."/>
            <person name="Li"/>
            <person name="S."/>
            <person name="Zhou"/>
            <person name="X. and Zhong"/>
            <person name="J."/>
        </authorList>
    </citation>
    <scope>NUCLEOTIDE SEQUENCE [LARGE SCALE GENOMIC DNA]</scope>
</reference>
<comment type="catalytic activity">
    <reaction evidence="16">
        <text>N(6)-[(R)-dihydrolipoyl]-L-lysyl-[protein] + succinyl-CoA = N(6)-[(R)-S(8)-succinyldihydrolipoyl]-L-lysyl-[protein] + CoA</text>
        <dbReference type="Rhea" id="RHEA:15213"/>
        <dbReference type="Rhea" id="RHEA-COMP:10475"/>
        <dbReference type="Rhea" id="RHEA-COMP:20092"/>
        <dbReference type="ChEBI" id="CHEBI:57287"/>
        <dbReference type="ChEBI" id="CHEBI:57292"/>
        <dbReference type="ChEBI" id="CHEBI:83100"/>
        <dbReference type="ChEBI" id="CHEBI:83120"/>
        <dbReference type="EC" id="2.3.1.61"/>
    </reaction>
    <physiologicalReaction direction="right-to-left" evidence="16">
        <dbReference type="Rhea" id="RHEA:15215"/>
    </physiologicalReaction>
</comment>
<evidence type="ECO:0000256" key="5">
    <source>
        <dbReference type="ARBA" id="ARBA00012945"/>
    </source>
</evidence>
<evidence type="ECO:0000256" key="6">
    <source>
        <dbReference type="ARBA" id="ARBA00020294"/>
    </source>
</evidence>
<dbReference type="GO" id="GO:0160167">
    <property type="term" value="C:oxoadipate dehydrogenase complex"/>
    <property type="evidence" value="ECO:0007669"/>
    <property type="project" value="Ensembl"/>
</dbReference>
<keyword evidence="20" id="KW-1185">Reference proteome</keyword>
<dbReference type="Gene3D" id="2.40.50.100">
    <property type="match status" value="1"/>
</dbReference>
<dbReference type="PANTHER" id="PTHR43416">
    <property type="entry name" value="DIHYDROLIPOYLLYSINE-RESIDUE SUCCINYLTRANSFERASE COMPONENT OF 2-OXOGLUTARATE DEHYDROGENASE COMPLEX, MITOCHONDRIAL-RELATED"/>
    <property type="match status" value="1"/>
</dbReference>
<dbReference type="SUPFAM" id="SSF51230">
    <property type="entry name" value="Single hybrid motif"/>
    <property type="match status" value="1"/>
</dbReference>
<dbReference type="InterPro" id="IPR050537">
    <property type="entry name" value="2-oxoacid_dehydrogenase"/>
</dbReference>
<evidence type="ECO:0000256" key="4">
    <source>
        <dbReference type="ARBA" id="ARBA00007317"/>
    </source>
</evidence>
<evidence type="ECO:0000256" key="8">
    <source>
        <dbReference type="ARBA" id="ARBA00022679"/>
    </source>
</evidence>
<evidence type="ECO:0000256" key="2">
    <source>
        <dbReference type="ARBA" id="ARBA00004305"/>
    </source>
</evidence>
<dbReference type="InterPro" id="IPR023213">
    <property type="entry name" value="CAT-like_dom_sf"/>
</dbReference>
<dbReference type="FunFam" id="2.40.50.100:FF:000033">
    <property type="entry name" value="Dihydrolipoyllysine-residue succinyltransferase component of 2-oxoglutarate dehydrogenase complex, mitochondrial"/>
    <property type="match status" value="1"/>
</dbReference>
<dbReference type="InterPro" id="IPR011053">
    <property type="entry name" value="Single_hybrid_motif"/>
</dbReference>
<dbReference type="AlphaFoldDB" id="A0A8C4LUQ6"/>
<dbReference type="Ensembl" id="ENSEAST00005018863.2">
    <property type="protein sequence ID" value="ENSEASP00005017363.2"/>
    <property type="gene ID" value="ENSEASG00005012025.2"/>
</dbReference>
<evidence type="ECO:0000256" key="13">
    <source>
        <dbReference type="ARBA" id="ARBA00032406"/>
    </source>
</evidence>
<organism evidence="19 20">
    <name type="scientific">Equus asinus</name>
    <name type="common">Donkey</name>
    <name type="synonym">Equus africanus asinus</name>
    <dbReference type="NCBI Taxonomy" id="9793"/>
    <lineage>
        <taxon>Eukaryota</taxon>
        <taxon>Metazoa</taxon>
        <taxon>Chordata</taxon>
        <taxon>Craniata</taxon>
        <taxon>Vertebrata</taxon>
        <taxon>Euteleostomi</taxon>
        <taxon>Mammalia</taxon>
        <taxon>Eutheria</taxon>
        <taxon>Laurasiatheria</taxon>
        <taxon>Perissodactyla</taxon>
        <taxon>Equidae</taxon>
        <taxon>Equus</taxon>
    </lineage>
</organism>
<evidence type="ECO:0000256" key="1">
    <source>
        <dbReference type="ARBA" id="ARBA00001938"/>
    </source>
</evidence>
<keyword evidence="7" id="KW-0816">Tricarboxylic acid cycle</keyword>
<dbReference type="Proteomes" id="UP000694387">
    <property type="component" value="Chromosome 7"/>
</dbReference>
<feature type="region of interest" description="Disordered" evidence="17">
    <location>
        <begin position="1"/>
        <end position="89"/>
    </location>
</feature>
<keyword evidence="9" id="KW-0450">Lipoyl</keyword>
<dbReference type="GO" id="GO:0045252">
    <property type="term" value="C:oxoglutarate dehydrogenase complex"/>
    <property type="evidence" value="ECO:0007669"/>
    <property type="project" value="Ensembl"/>
</dbReference>
<dbReference type="GO" id="GO:0005759">
    <property type="term" value="C:mitochondrial matrix"/>
    <property type="evidence" value="ECO:0007669"/>
    <property type="project" value="UniProtKB-SubCell"/>
</dbReference>
<reference evidence="19" key="3">
    <citation type="submission" date="2025-09" db="UniProtKB">
        <authorList>
            <consortium name="Ensembl"/>
        </authorList>
    </citation>
    <scope>IDENTIFICATION</scope>
</reference>
<comment type="similarity">
    <text evidence="4">Belongs to the 2-oxoacid dehydrogenase family.</text>
</comment>
<dbReference type="Gene3D" id="3.30.559.10">
    <property type="entry name" value="Chloramphenicol acetyltransferase-like domain"/>
    <property type="match status" value="1"/>
</dbReference>
<dbReference type="InterPro" id="IPR006255">
    <property type="entry name" value="SucB"/>
</dbReference>
<dbReference type="SUPFAM" id="SSF52777">
    <property type="entry name" value="CoA-dependent acyltransferases"/>
    <property type="match status" value="1"/>
</dbReference>
<dbReference type="GeneTree" id="ENSGT00930000151014"/>
<dbReference type="GO" id="GO:0120551">
    <property type="term" value="P:2-oxoglutarate decarboxylation to succinyl-CoA"/>
    <property type="evidence" value="ECO:0007669"/>
    <property type="project" value="Ensembl"/>
</dbReference>
<dbReference type="GO" id="GO:0005829">
    <property type="term" value="C:cytosol"/>
    <property type="evidence" value="ECO:0007669"/>
    <property type="project" value="Ensembl"/>
</dbReference>
<reference evidence="19" key="2">
    <citation type="submission" date="2025-08" db="UniProtKB">
        <authorList>
            <consortium name="Ensembl"/>
        </authorList>
    </citation>
    <scope>IDENTIFICATION</scope>
</reference>
<comment type="subcellular location">
    <subcellularLocation>
        <location evidence="2">Mitochondrion matrix</location>
    </subcellularLocation>
</comment>
<evidence type="ECO:0000313" key="20">
    <source>
        <dbReference type="Proteomes" id="UP000694387"/>
    </source>
</evidence>
<evidence type="ECO:0000256" key="17">
    <source>
        <dbReference type="SAM" id="MobiDB-lite"/>
    </source>
</evidence>
<comment type="function">
    <text evidence="14">Dihydrolipoamide succinyltransferase (E2) component of the 2-oxoglutarate dehydrogenase complex. The 2-oxoglutarate dehydrogenase complex catalyzes the overall conversion of 2-oxoglutarate to succinyl-CoA and CO(2). The 2-oxoglutarate dehydrogenase complex is mainly active in the mitochondrion. A fraction of the 2-oxoglutarate dehydrogenase complex also localizes in the nucleus and is required for lysine succinylation of histones: associates with KAT2A on chromatin and provides succinyl-CoA to histone succinyltransferase KAT2A.</text>
</comment>
<evidence type="ECO:0000259" key="18">
    <source>
        <dbReference type="PROSITE" id="PS50968"/>
    </source>
</evidence>
<dbReference type="PANTHER" id="PTHR43416:SF5">
    <property type="entry name" value="DIHYDROLIPOYLLYSINE-RESIDUE SUCCINYLTRANSFERASE COMPONENT OF 2-OXOGLUTARATE DEHYDROGENASE COMPLEX, MITOCHONDRIAL"/>
    <property type="match status" value="1"/>
</dbReference>
<protein>
    <recommendedName>
        <fullName evidence="6">Dihydrolipoyllysine-residue succinyltransferase component of 2-oxoglutarate dehydrogenase complex, mitochondrial</fullName>
        <ecNumber evidence="5">2.3.1.61</ecNumber>
    </recommendedName>
    <alternativeName>
        <fullName evidence="13">2-oxoglutarate dehydrogenase complex component E2</fullName>
    </alternativeName>
    <alternativeName>
        <fullName evidence="12">E2K</fullName>
    </alternativeName>
</protein>
<keyword evidence="8" id="KW-0808">Transferase</keyword>
<proteinExistence type="inferred from homology"/>
<evidence type="ECO:0000313" key="19">
    <source>
        <dbReference type="Ensembl" id="ENSEASP00005017363.2"/>
    </source>
</evidence>
<dbReference type="GO" id="GO:0033512">
    <property type="term" value="P:L-lysine catabolic process to acetyl-CoA via saccharopine"/>
    <property type="evidence" value="ECO:0007669"/>
    <property type="project" value="UniProtKB-UniPathway"/>
</dbReference>